<dbReference type="OrthoDB" id="540783at2759"/>
<organism evidence="1 2">
    <name type="scientific">Nesidiocoris tenuis</name>
    <dbReference type="NCBI Taxonomy" id="355587"/>
    <lineage>
        <taxon>Eukaryota</taxon>
        <taxon>Metazoa</taxon>
        <taxon>Ecdysozoa</taxon>
        <taxon>Arthropoda</taxon>
        <taxon>Hexapoda</taxon>
        <taxon>Insecta</taxon>
        <taxon>Pterygota</taxon>
        <taxon>Neoptera</taxon>
        <taxon>Paraneoptera</taxon>
        <taxon>Hemiptera</taxon>
        <taxon>Heteroptera</taxon>
        <taxon>Panheteroptera</taxon>
        <taxon>Cimicomorpha</taxon>
        <taxon>Miridae</taxon>
        <taxon>Dicyphina</taxon>
        <taxon>Nesidiocoris</taxon>
    </lineage>
</organism>
<dbReference type="Proteomes" id="UP000479000">
    <property type="component" value="Unassembled WGS sequence"/>
</dbReference>
<reference evidence="1 2" key="1">
    <citation type="submission" date="2020-02" db="EMBL/GenBank/DDBJ databases">
        <authorList>
            <person name="Ferguson B K."/>
        </authorList>
    </citation>
    <scope>NUCLEOTIDE SEQUENCE [LARGE SCALE GENOMIC DNA]</scope>
</reference>
<evidence type="ECO:0000313" key="2">
    <source>
        <dbReference type="Proteomes" id="UP000479000"/>
    </source>
</evidence>
<keyword evidence="2" id="KW-1185">Reference proteome</keyword>
<protein>
    <submittedName>
        <fullName evidence="1">Uncharacterized protein</fullName>
    </submittedName>
</protein>
<evidence type="ECO:0000313" key="1">
    <source>
        <dbReference type="EMBL" id="CAB0003243.1"/>
    </source>
</evidence>
<dbReference type="EMBL" id="CADCXU010013396">
    <property type="protein sequence ID" value="CAB0003243.1"/>
    <property type="molecule type" value="Genomic_DNA"/>
</dbReference>
<name>A0A6H5GLZ1_9HEMI</name>
<dbReference type="AlphaFoldDB" id="A0A6H5GLZ1"/>
<sequence>MMIVTNLMSIGRESSPIRRKNRRRGFSLSNCRNIFKVANVGKKAKNVDLFTRDGKPEMATMLNQHPAVDRQINFRNFHSESIRCTIFTVSIKCLCCSGTGTGANQVEDKALTIPQQNLRKLQGSSTHTTKVTRKGNKLIIQQERLIKHFCSQFLGHQVC</sequence>
<gene>
    <name evidence="1" type="ORF">NTEN_LOCUS8838</name>
</gene>
<proteinExistence type="predicted"/>
<accession>A0A6H5GLZ1</accession>